<comment type="caution">
    <text evidence="3">The sequence shown here is derived from an EMBL/GenBank/DDBJ whole genome shotgun (WGS) entry which is preliminary data.</text>
</comment>
<organism evidence="3 4">
    <name type="scientific">Rhodosorus marinus</name>
    <dbReference type="NCBI Taxonomy" id="101924"/>
    <lineage>
        <taxon>Eukaryota</taxon>
        <taxon>Rhodophyta</taxon>
        <taxon>Stylonematophyceae</taxon>
        <taxon>Stylonematales</taxon>
        <taxon>Stylonemataceae</taxon>
        <taxon>Rhodosorus</taxon>
    </lineage>
</organism>
<dbReference type="EMBL" id="JAMWBK010000011">
    <property type="protein sequence ID" value="KAJ8901206.1"/>
    <property type="molecule type" value="Genomic_DNA"/>
</dbReference>
<evidence type="ECO:0000313" key="3">
    <source>
        <dbReference type="EMBL" id="KAJ8901206.1"/>
    </source>
</evidence>
<dbReference type="Gene3D" id="2.60.40.1610">
    <property type="entry name" value="Domain of unknown function DUF1254"/>
    <property type="match status" value="1"/>
</dbReference>
<dbReference type="SUPFAM" id="SSF160935">
    <property type="entry name" value="VPA0735-like"/>
    <property type="match status" value="1"/>
</dbReference>
<dbReference type="Pfam" id="PF06742">
    <property type="entry name" value="DUF1214"/>
    <property type="match status" value="1"/>
</dbReference>
<dbReference type="Pfam" id="PF06863">
    <property type="entry name" value="DUF1254"/>
    <property type="match status" value="1"/>
</dbReference>
<protein>
    <recommendedName>
        <fullName evidence="5">DUF1254 domain-containing protein</fullName>
    </recommendedName>
</protein>
<dbReference type="PANTHER" id="PTHR36509">
    <property type="entry name" value="BLL3101 PROTEIN"/>
    <property type="match status" value="1"/>
</dbReference>
<dbReference type="InterPro" id="IPR037050">
    <property type="entry name" value="DUF1254_sf"/>
</dbReference>
<dbReference type="InterPro" id="IPR037049">
    <property type="entry name" value="DUF1214_C_sf"/>
</dbReference>
<feature type="domain" description="DUF1254" evidence="2">
    <location>
        <begin position="84"/>
        <end position="212"/>
    </location>
</feature>
<evidence type="ECO:0000259" key="1">
    <source>
        <dbReference type="Pfam" id="PF06742"/>
    </source>
</evidence>
<dbReference type="PANTHER" id="PTHR36509:SF3">
    <property type="entry name" value="SIGNAL PEPTIDE PROTEIN"/>
    <property type="match status" value="1"/>
</dbReference>
<dbReference type="InterPro" id="IPR010621">
    <property type="entry name" value="DUF1214"/>
</dbReference>
<dbReference type="AlphaFoldDB" id="A0AAV8UFG2"/>
<dbReference type="Proteomes" id="UP001157974">
    <property type="component" value="Unassembled WGS sequence"/>
</dbReference>
<evidence type="ECO:0008006" key="5">
    <source>
        <dbReference type="Google" id="ProtNLM"/>
    </source>
</evidence>
<gene>
    <name evidence="3" type="ORF">NDN08_007055</name>
</gene>
<dbReference type="Gene3D" id="2.60.120.600">
    <property type="entry name" value="Domain of unknown function DUF1214, C-terminal domain"/>
    <property type="match status" value="1"/>
</dbReference>
<evidence type="ECO:0000313" key="4">
    <source>
        <dbReference type="Proteomes" id="UP001157974"/>
    </source>
</evidence>
<accession>A0AAV8UFG2</accession>
<keyword evidence="4" id="KW-1185">Reference proteome</keyword>
<sequence length="511" mass="56963">MKSTSMNKAAICCTVLCAAVVSGLPLLGLELEDAVAASMAQAGDVSIRDKEFMANAMKVLWWGTTAIQSQWVRSNQTTGVYNPMNQFTHSGPADPSDASIVSPNVDVVYNTAWLNLADGPVQLNIPDTEGRFFIAECIHYYQGVFAAPGYTNGETGKQTVVFHHGDEVPSVAPGISVIRSPTPIMWIVLRVKWNGPDDTEAAQECAEGFTLQTYGKTPEPTPIPTFHHRGSPWVEPAGSNPHDYVGSGLYPWVTISDVWQENKPWRSDRPYSFDGYKIGGVINEDVIEASQKVGFDVDGVFNPKRLTKKQRNILGQVAEMWNNWLRVYFKYEQRLSIMINPQNYTSSIFINPCTTFTNNNRGYLIRDIVAIAYIAANCARDAVYFKGDKSTDGKPLNAKHNRMYTVTIPGNMPVKSTGYWSLTMYNSSNFMLVENSEEIYHYNIQNATPDEDGNYPVVMSYKQPVKPPYNAEPWNWLPAPDGLFYAVTRVYAPESVVSSGLYYPPGIEKVE</sequence>
<reference evidence="3 4" key="1">
    <citation type="journal article" date="2023" name="Nat. Commun.">
        <title>Origin of minicircular mitochondrial genomes in red algae.</title>
        <authorList>
            <person name="Lee Y."/>
            <person name="Cho C.H."/>
            <person name="Lee Y.M."/>
            <person name="Park S.I."/>
            <person name="Yang J.H."/>
            <person name="West J.A."/>
            <person name="Bhattacharya D."/>
            <person name="Yoon H.S."/>
        </authorList>
    </citation>
    <scope>NUCLEOTIDE SEQUENCE [LARGE SCALE GENOMIC DNA]</scope>
    <source>
        <strain evidence="3 4">CCMP1338</strain>
        <tissue evidence="3">Whole cell</tissue>
    </source>
</reference>
<feature type="domain" description="DUF1214" evidence="1">
    <location>
        <begin position="382"/>
        <end position="494"/>
    </location>
</feature>
<evidence type="ECO:0000259" key="2">
    <source>
        <dbReference type="Pfam" id="PF06863"/>
    </source>
</evidence>
<proteinExistence type="predicted"/>
<name>A0AAV8UFG2_9RHOD</name>
<dbReference type="InterPro" id="IPR010679">
    <property type="entry name" value="DUF1254"/>
</dbReference>